<dbReference type="Gene3D" id="3.60.40.10">
    <property type="entry name" value="PPM-type phosphatase domain"/>
    <property type="match status" value="1"/>
</dbReference>
<protein>
    <submittedName>
        <fullName evidence="4">CHASE2 domain-containing protein</fullName>
    </submittedName>
</protein>
<dbReference type="PANTHER" id="PTHR43156">
    <property type="entry name" value="STAGE II SPORULATION PROTEIN E-RELATED"/>
    <property type="match status" value="1"/>
</dbReference>
<dbReference type="InterPro" id="IPR001932">
    <property type="entry name" value="PPM-type_phosphatase-like_dom"/>
</dbReference>
<dbReference type="EMBL" id="JBHSDR010000006">
    <property type="protein sequence ID" value="MFC4295895.1"/>
    <property type="molecule type" value="Genomic_DNA"/>
</dbReference>
<comment type="caution">
    <text evidence="4">The sequence shown here is derived from an EMBL/GenBank/DDBJ whole genome shotgun (WGS) entry which is preliminary data.</text>
</comment>
<name>A0ABV8RSP2_9SPHN</name>
<evidence type="ECO:0000256" key="2">
    <source>
        <dbReference type="SAM" id="Phobius"/>
    </source>
</evidence>
<keyword evidence="2" id="KW-1133">Transmembrane helix</keyword>
<evidence type="ECO:0000259" key="3">
    <source>
        <dbReference type="PROSITE" id="PS51746"/>
    </source>
</evidence>
<dbReference type="SMART" id="SM01080">
    <property type="entry name" value="CHASE2"/>
    <property type="match status" value="1"/>
</dbReference>
<keyword evidence="5" id="KW-1185">Reference proteome</keyword>
<dbReference type="SUPFAM" id="SSF81606">
    <property type="entry name" value="PP2C-like"/>
    <property type="match status" value="1"/>
</dbReference>
<feature type="transmembrane region" description="Helical" evidence="2">
    <location>
        <begin position="369"/>
        <end position="390"/>
    </location>
</feature>
<dbReference type="InterPro" id="IPR007890">
    <property type="entry name" value="CHASE2"/>
</dbReference>
<keyword evidence="2" id="KW-0812">Transmembrane</keyword>
<gene>
    <name evidence="4" type="ORF">ACFO0A_12590</name>
</gene>
<dbReference type="Proteomes" id="UP001595828">
    <property type="component" value="Unassembled WGS sequence"/>
</dbReference>
<organism evidence="4 5">
    <name type="scientific">Novosphingobium tardum</name>
    <dbReference type="NCBI Taxonomy" id="1538021"/>
    <lineage>
        <taxon>Bacteria</taxon>
        <taxon>Pseudomonadati</taxon>
        <taxon>Pseudomonadota</taxon>
        <taxon>Alphaproteobacteria</taxon>
        <taxon>Sphingomonadales</taxon>
        <taxon>Sphingomonadaceae</taxon>
        <taxon>Novosphingobium</taxon>
    </lineage>
</organism>
<dbReference type="Pfam" id="PF07228">
    <property type="entry name" value="SpoIIE"/>
    <property type="match status" value="1"/>
</dbReference>
<evidence type="ECO:0000313" key="4">
    <source>
        <dbReference type="EMBL" id="MFC4295895.1"/>
    </source>
</evidence>
<feature type="transmembrane region" description="Helical" evidence="2">
    <location>
        <begin position="402"/>
        <end position="421"/>
    </location>
</feature>
<reference evidence="5" key="1">
    <citation type="journal article" date="2019" name="Int. J. Syst. Evol. Microbiol.">
        <title>The Global Catalogue of Microorganisms (GCM) 10K type strain sequencing project: providing services to taxonomists for standard genome sequencing and annotation.</title>
        <authorList>
            <consortium name="The Broad Institute Genomics Platform"/>
            <consortium name="The Broad Institute Genome Sequencing Center for Infectious Disease"/>
            <person name="Wu L."/>
            <person name="Ma J."/>
        </authorList>
    </citation>
    <scope>NUCLEOTIDE SEQUENCE [LARGE SCALE GENOMIC DNA]</scope>
    <source>
        <strain evidence="5">CGMCC 1.12989</strain>
    </source>
</reference>
<dbReference type="PANTHER" id="PTHR43156:SF2">
    <property type="entry name" value="STAGE II SPORULATION PROTEIN E"/>
    <property type="match status" value="1"/>
</dbReference>
<feature type="domain" description="PPM-type phosphatase" evidence="3">
    <location>
        <begin position="469"/>
        <end position="684"/>
    </location>
</feature>
<evidence type="ECO:0000256" key="1">
    <source>
        <dbReference type="ARBA" id="ARBA00022801"/>
    </source>
</evidence>
<proteinExistence type="predicted"/>
<evidence type="ECO:0000313" key="5">
    <source>
        <dbReference type="Proteomes" id="UP001595828"/>
    </source>
</evidence>
<feature type="transmembrane region" description="Helical" evidence="2">
    <location>
        <begin position="344"/>
        <end position="362"/>
    </location>
</feature>
<dbReference type="InterPro" id="IPR036457">
    <property type="entry name" value="PPM-type-like_dom_sf"/>
</dbReference>
<accession>A0ABV8RSP2</accession>
<sequence length="687" mass="72713">MTGSRSTSETRARRVAGWAVILGGLVGALLGLATADWHRRTLFDEWQRLAPREISGDKVAIVLIDSLSLDAVGPWPWPRYYIARLTEAITAQQPKAIGFDMVFAEPDALSPANFAGLYPQELDPATRARISSLPTMDAILANVFGRAPVVLARSASDHDGADPATLMVDPEIRGTPPAQTARRAQVLASLPEIDGVALGHGLVNGPPDNDGIVRRIPLTMIAGGRSMPGFAVELARIGLGAKSLDWHDRKLAIGSRTLEAEDTANLPFRMGALPSTAVTSAAEVLGGKVRPGTFTDKIVLVGQGAEGTADIVATPLQTEIFGVMVQAQAVDAILSNGWLSRPPWVPWAEVAAGLLLLVLILGAGGRRSYWLLGVALALAIALPLASFVAFDRANILFDPINPVLVGLSAAIAMWITLYMLARAERSRLAAALVEQRITAAQQDGELNAARRIQQGMVPSSDRLGRLDQRVGIGAVLRPARSVGGDFYDALMISPDKLLLVIGDVTGKGVPAALYMALSKAVSKSVLSRADGDLGQAMAGLNRELMADADEEMGVTMLVGILDCTNGELALVNAGHENPVVVRKQGAVESLGMRGGPPFCVVDFPYPEERVRLAPGDTLILITDGATEAQDAQGAMLGLDGVIEALRSQGDIPATRRAADLADRIRAFETGTDPNDDLTILTVRFRAI</sequence>
<keyword evidence="2" id="KW-0472">Membrane</keyword>
<dbReference type="PROSITE" id="PS51746">
    <property type="entry name" value="PPM_2"/>
    <property type="match status" value="1"/>
</dbReference>
<dbReference type="Pfam" id="PF05226">
    <property type="entry name" value="CHASE2"/>
    <property type="match status" value="1"/>
</dbReference>
<dbReference type="InterPro" id="IPR052016">
    <property type="entry name" value="Bact_Sigma-Reg"/>
</dbReference>
<dbReference type="SMART" id="SM00331">
    <property type="entry name" value="PP2C_SIG"/>
    <property type="match status" value="1"/>
</dbReference>
<keyword evidence="1" id="KW-0378">Hydrolase</keyword>
<dbReference type="RefSeq" id="WP_379539357.1">
    <property type="nucleotide sequence ID" value="NZ_JBHSDR010000006.1"/>
</dbReference>